<organism evidence="1 2">
    <name type="scientific">Cucumis melo var. makuwa</name>
    <name type="common">Oriental melon</name>
    <dbReference type="NCBI Taxonomy" id="1194695"/>
    <lineage>
        <taxon>Eukaryota</taxon>
        <taxon>Viridiplantae</taxon>
        <taxon>Streptophyta</taxon>
        <taxon>Embryophyta</taxon>
        <taxon>Tracheophyta</taxon>
        <taxon>Spermatophyta</taxon>
        <taxon>Magnoliopsida</taxon>
        <taxon>eudicotyledons</taxon>
        <taxon>Gunneridae</taxon>
        <taxon>Pentapetalae</taxon>
        <taxon>rosids</taxon>
        <taxon>fabids</taxon>
        <taxon>Cucurbitales</taxon>
        <taxon>Cucurbitaceae</taxon>
        <taxon>Benincaseae</taxon>
        <taxon>Cucumis</taxon>
    </lineage>
</organism>
<keyword evidence="1" id="KW-0378">Hydrolase</keyword>
<reference evidence="1 2" key="1">
    <citation type="submission" date="2019-08" db="EMBL/GenBank/DDBJ databases">
        <title>Draft genome sequences of two oriental melons (Cucumis melo L. var makuwa).</title>
        <authorList>
            <person name="Kwon S.-Y."/>
        </authorList>
    </citation>
    <scope>NUCLEOTIDE SEQUENCE [LARGE SCALE GENOMIC DNA]</scope>
    <source>
        <strain evidence="2">cv. SW 3</strain>
        <tissue evidence="1">Leaf</tissue>
    </source>
</reference>
<evidence type="ECO:0000313" key="2">
    <source>
        <dbReference type="Proteomes" id="UP000321393"/>
    </source>
</evidence>
<evidence type="ECO:0000313" key="1">
    <source>
        <dbReference type="EMBL" id="KAA0047219.1"/>
    </source>
</evidence>
<name>A0A5A7U160_CUCMM</name>
<keyword evidence="1" id="KW-0645">Protease</keyword>
<dbReference type="AlphaFoldDB" id="A0A5A7U160"/>
<dbReference type="OrthoDB" id="1749844at2759"/>
<comment type="caution">
    <text evidence="1">The sequence shown here is derived from an EMBL/GenBank/DDBJ whole genome shotgun (WGS) entry which is preliminary data.</text>
</comment>
<dbReference type="EMBL" id="SSTE01013279">
    <property type="protein sequence ID" value="KAA0047219.1"/>
    <property type="molecule type" value="Genomic_DNA"/>
</dbReference>
<accession>A0A5A7U160</accession>
<dbReference type="Proteomes" id="UP000321393">
    <property type="component" value="Unassembled WGS sequence"/>
</dbReference>
<proteinExistence type="predicted"/>
<sequence length="131" mass="14755">MRDFDVILSMDWLSANHASIDSSRNKVVFNPHLVASFKFKGVGTAVLPKVISTMKASKLLNQGTWSILASVVYTREPEISLSSKPVVREYLDTFPDELSGLLPLRKIDFAIKLEPGTILYLEFLIEWPEQS</sequence>
<dbReference type="Pfam" id="PF08284">
    <property type="entry name" value="RVP_2"/>
    <property type="match status" value="1"/>
</dbReference>
<gene>
    <name evidence="1" type="ORF">E6C27_scaffold908G00070</name>
</gene>
<protein>
    <submittedName>
        <fullName evidence="1">Gag protease polyprotein</fullName>
    </submittedName>
</protein>
<dbReference type="GO" id="GO:0006508">
    <property type="term" value="P:proteolysis"/>
    <property type="evidence" value="ECO:0007669"/>
    <property type="project" value="UniProtKB-KW"/>
</dbReference>
<dbReference type="GO" id="GO:0008233">
    <property type="term" value="F:peptidase activity"/>
    <property type="evidence" value="ECO:0007669"/>
    <property type="project" value="UniProtKB-KW"/>
</dbReference>